<evidence type="ECO:0000313" key="1">
    <source>
        <dbReference type="EMBL" id="QQE75719.1"/>
    </source>
</evidence>
<dbReference type="Proteomes" id="UP000677234">
    <property type="component" value="Chromosome"/>
</dbReference>
<evidence type="ECO:0000313" key="4">
    <source>
        <dbReference type="Proteomes" id="UP000677234"/>
    </source>
</evidence>
<dbReference type="Proteomes" id="UP000595847">
    <property type="component" value="Chromosome"/>
</dbReference>
<dbReference type="RefSeq" id="WP_198829233.1">
    <property type="nucleotide sequence ID" value="NZ_CP066308.1"/>
</dbReference>
<dbReference type="EMBL" id="CP066308">
    <property type="protein sequence ID" value="QQE75719.1"/>
    <property type="molecule type" value="Genomic_DNA"/>
</dbReference>
<sequence length="95" mass="10449">MSSGKKTTKEIVSKQETPLIYCGPTLPGGLLRQHTVYRNGLPKHLDKYFEECPALRQLFVPVNQLSATIQAVATAGSAESVFYAEVQKHFNGGVR</sequence>
<organism evidence="1 3">
    <name type="scientific">Brevibacillus composti</name>
    <dbReference type="NCBI Taxonomy" id="2796470"/>
    <lineage>
        <taxon>Bacteria</taxon>
        <taxon>Bacillati</taxon>
        <taxon>Bacillota</taxon>
        <taxon>Bacilli</taxon>
        <taxon>Bacillales</taxon>
        <taxon>Paenibacillaceae</taxon>
        <taxon>Brevibacillus</taxon>
    </lineage>
</organism>
<reference evidence="2" key="2">
    <citation type="submission" date="2021-04" db="EMBL/GenBank/DDBJ databases">
        <title>Brevibacillus composti FJAT-54423, complete genome.</title>
        <authorList>
            <person name="Tang R."/>
        </authorList>
    </citation>
    <scope>NUCLEOTIDE SEQUENCE</scope>
    <source>
        <strain evidence="2">FJAT-54424</strain>
    </source>
</reference>
<evidence type="ECO:0000313" key="3">
    <source>
        <dbReference type="Proteomes" id="UP000595847"/>
    </source>
</evidence>
<keyword evidence="4" id="KW-1185">Reference proteome</keyword>
<name>A0A7T5JPW3_9BACL</name>
<reference evidence="1 3" key="1">
    <citation type="submission" date="2020-12" db="EMBL/GenBank/DDBJ databases">
        <title>strain FJAT-54423T represents a novel species of the genus Brevibacillus.</title>
        <authorList>
            <person name="Tang R."/>
        </authorList>
    </citation>
    <scope>NUCLEOTIDE SEQUENCE [LARGE SCALE GENOMIC DNA]</scope>
    <source>
        <strain evidence="1 3">FJAT-54423</strain>
    </source>
</reference>
<evidence type="ECO:0000313" key="2">
    <source>
        <dbReference type="EMBL" id="QUO42745.1"/>
    </source>
</evidence>
<protein>
    <submittedName>
        <fullName evidence="1">Uncharacterized protein</fullName>
    </submittedName>
</protein>
<dbReference type="AlphaFoldDB" id="A0A7T5JPW3"/>
<gene>
    <name evidence="1" type="ORF">JD108_07530</name>
    <name evidence="2" type="ORF">KDJ56_07210</name>
</gene>
<accession>A0A7T5JPW3</accession>
<proteinExistence type="predicted"/>
<dbReference type="EMBL" id="CP073708">
    <property type="protein sequence ID" value="QUO42745.1"/>
    <property type="molecule type" value="Genomic_DNA"/>
</dbReference>
<dbReference type="KEGG" id="bcop:JD108_07530"/>